<evidence type="ECO:0000256" key="3">
    <source>
        <dbReference type="ARBA" id="ARBA00022475"/>
    </source>
</evidence>
<dbReference type="STRING" id="1497955.HMPREF1872_00432"/>
<dbReference type="PATRIC" id="fig|1497955.3.peg.416"/>
<keyword evidence="4 7" id="KW-0812">Transmembrane</keyword>
<gene>
    <name evidence="9" type="ORF">HMPREF1872_00432</name>
</gene>
<proteinExistence type="inferred from homology"/>
<dbReference type="GO" id="GO:0055085">
    <property type="term" value="P:transmembrane transport"/>
    <property type="evidence" value="ECO:0007669"/>
    <property type="project" value="InterPro"/>
</dbReference>
<comment type="similarity">
    <text evidence="7">Belongs to the binding-protein-dependent transport system permease family.</text>
</comment>
<keyword evidence="10" id="KW-1185">Reference proteome</keyword>
<reference evidence="10" key="1">
    <citation type="submission" date="2016-01" db="EMBL/GenBank/DDBJ databases">
        <authorList>
            <person name="Mitreva M."/>
            <person name="Pepin K.H."/>
            <person name="Mihindukulasuriya K.A."/>
            <person name="Fulton R."/>
            <person name="Fronick C."/>
            <person name="O'Laughlin M."/>
            <person name="Miner T."/>
            <person name="Herter B."/>
            <person name="Rosa B.A."/>
            <person name="Cordes M."/>
            <person name="Tomlinson C."/>
            <person name="Wollam A."/>
            <person name="Palsikar V.B."/>
            <person name="Mardis E.R."/>
            <person name="Wilson R.K."/>
        </authorList>
    </citation>
    <scope>NUCLEOTIDE SEQUENCE [LARGE SCALE GENOMIC DNA]</scope>
    <source>
        <strain evidence="10">KA00274</strain>
    </source>
</reference>
<dbReference type="Pfam" id="PF00528">
    <property type="entry name" value="BPD_transp_1"/>
    <property type="match status" value="1"/>
</dbReference>
<sequence length="297" mass="33788">MTRKLSGKLKTWAVAYLMIAPVTLGLFIFYLWPFVQNIWFSFNDVNKFNMTSFVGLENYKQLLTDKTVWQSLYNSLRYVLIVVPVGLFLSTALAALLNTKIKGQGLYRILYFLPSVTMSAAVAMIWKWMFNERMGILNAILQAFGLEGHNWLTNADTALYCIAVVGIWMGVGYNMVILLAGMQNISKTYYESMQIDGAGKIRMFFSLTLPLLSPTIFFVTITSFIGSFQVFDVIYMMIGPQNPAFADTQSVVMLYYQTAFEYGYKGYAAAISVLIFFVILIVTIIQMILQKKWVTYA</sequence>
<feature type="transmembrane region" description="Helical" evidence="7">
    <location>
        <begin position="78"/>
        <end position="97"/>
    </location>
</feature>
<evidence type="ECO:0000259" key="8">
    <source>
        <dbReference type="PROSITE" id="PS50928"/>
    </source>
</evidence>
<accession>A0A133YGF2</accession>
<evidence type="ECO:0000313" key="9">
    <source>
        <dbReference type="EMBL" id="KXB42258.1"/>
    </source>
</evidence>
<evidence type="ECO:0000256" key="1">
    <source>
        <dbReference type="ARBA" id="ARBA00004651"/>
    </source>
</evidence>
<keyword evidence="3" id="KW-1003">Cell membrane</keyword>
<dbReference type="RefSeq" id="WP_066713332.1">
    <property type="nucleotide sequence ID" value="NZ_CP118869.1"/>
</dbReference>
<evidence type="ECO:0000256" key="5">
    <source>
        <dbReference type="ARBA" id="ARBA00022989"/>
    </source>
</evidence>
<keyword evidence="5 7" id="KW-1133">Transmembrane helix</keyword>
<evidence type="ECO:0000256" key="6">
    <source>
        <dbReference type="ARBA" id="ARBA00023136"/>
    </source>
</evidence>
<dbReference type="OrthoDB" id="42615at2"/>
<dbReference type="InterPro" id="IPR051393">
    <property type="entry name" value="ABC_transporter_permease"/>
</dbReference>
<dbReference type="EMBL" id="LSCV01000005">
    <property type="protein sequence ID" value="KXB42258.1"/>
    <property type="molecule type" value="Genomic_DNA"/>
</dbReference>
<comment type="subcellular location">
    <subcellularLocation>
        <location evidence="1 7">Cell membrane</location>
        <topology evidence="1 7">Multi-pass membrane protein</topology>
    </subcellularLocation>
</comment>
<dbReference type="PROSITE" id="PS50928">
    <property type="entry name" value="ABC_TM1"/>
    <property type="match status" value="1"/>
</dbReference>
<dbReference type="InterPro" id="IPR000515">
    <property type="entry name" value="MetI-like"/>
</dbReference>
<keyword evidence="6 7" id="KW-0472">Membrane</keyword>
<dbReference type="PANTHER" id="PTHR30193:SF37">
    <property type="entry name" value="INNER MEMBRANE ABC TRANSPORTER PERMEASE PROTEIN YCJO"/>
    <property type="match status" value="1"/>
</dbReference>
<name>A0A133YGF2_9FIRM</name>
<comment type="caution">
    <text evidence="9">The sequence shown here is derived from an EMBL/GenBank/DDBJ whole genome shotgun (WGS) entry which is preliminary data.</text>
</comment>
<evidence type="ECO:0000256" key="7">
    <source>
        <dbReference type="RuleBase" id="RU363032"/>
    </source>
</evidence>
<evidence type="ECO:0000313" key="10">
    <source>
        <dbReference type="Proteomes" id="UP000070080"/>
    </source>
</evidence>
<dbReference type="SUPFAM" id="SSF161098">
    <property type="entry name" value="MetI-like"/>
    <property type="match status" value="1"/>
</dbReference>
<feature type="domain" description="ABC transmembrane type-1" evidence="8">
    <location>
        <begin position="72"/>
        <end position="286"/>
    </location>
</feature>
<feature type="transmembrane region" description="Helical" evidence="7">
    <location>
        <begin position="203"/>
        <end position="226"/>
    </location>
</feature>
<dbReference type="GO" id="GO:0005886">
    <property type="term" value="C:plasma membrane"/>
    <property type="evidence" value="ECO:0007669"/>
    <property type="project" value="UniProtKB-SubCell"/>
</dbReference>
<evidence type="ECO:0000256" key="4">
    <source>
        <dbReference type="ARBA" id="ARBA00022692"/>
    </source>
</evidence>
<feature type="transmembrane region" description="Helical" evidence="7">
    <location>
        <begin position="267"/>
        <end position="289"/>
    </location>
</feature>
<evidence type="ECO:0000256" key="2">
    <source>
        <dbReference type="ARBA" id="ARBA00022448"/>
    </source>
</evidence>
<dbReference type="Proteomes" id="UP000070080">
    <property type="component" value="Unassembled WGS sequence"/>
</dbReference>
<organism evidence="9 10">
    <name type="scientific">Amygdalobacter nucleatus</name>
    <dbReference type="NCBI Taxonomy" id="3029274"/>
    <lineage>
        <taxon>Bacteria</taxon>
        <taxon>Bacillati</taxon>
        <taxon>Bacillota</taxon>
        <taxon>Clostridia</taxon>
        <taxon>Eubacteriales</taxon>
        <taxon>Oscillospiraceae</taxon>
        <taxon>Amygdalobacter</taxon>
    </lineage>
</organism>
<feature type="transmembrane region" description="Helical" evidence="7">
    <location>
        <begin position="109"/>
        <end position="129"/>
    </location>
</feature>
<feature type="transmembrane region" description="Helical" evidence="7">
    <location>
        <begin position="157"/>
        <end position="182"/>
    </location>
</feature>
<dbReference type="InterPro" id="IPR035906">
    <property type="entry name" value="MetI-like_sf"/>
</dbReference>
<feature type="transmembrane region" description="Helical" evidence="7">
    <location>
        <begin position="12"/>
        <end position="32"/>
    </location>
</feature>
<keyword evidence="2 7" id="KW-0813">Transport</keyword>
<protein>
    <submittedName>
        <fullName evidence="9">ABC transporter, permease protein</fullName>
    </submittedName>
</protein>
<dbReference type="CDD" id="cd06261">
    <property type="entry name" value="TM_PBP2"/>
    <property type="match status" value="1"/>
</dbReference>
<dbReference type="Gene3D" id="1.10.3720.10">
    <property type="entry name" value="MetI-like"/>
    <property type="match status" value="1"/>
</dbReference>
<dbReference type="PANTHER" id="PTHR30193">
    <property type="entry name" value="ABC TRANSPORTER PERMEASE PROTEIN"/>
    <property type="match status" value="1"/>
</dbReference>
<dbReference type="AlphaFoldDB" id="A0A133YGF2"/>